<dbReference type="InterPro" id="IPR032710">
    <property type="entry name" value="NTF2-like_dom_sf"/>
</dbReference>
<accession>A0A1V6NDM7</accession>
<reference evidence="2" key="1">
    <citation type="journal article" date="2017" name="Nat. Microbiol.">
        <title>Global analysis of biosynthetic gene clusters reveals vast potential of secondary metabolite production in Penicillium species.</title>
        <authorList>
            <person name="Nielsen J.C."/>
            <person name="Grijseels S."/>
            <person name="Prigent S."/>
            <person name="Ji B."/>
            <person name="Dainat J."/>
            <person name="Nielsen K.F."/>
            <person name="Frisvad J.C."/>
            <person name="Workman M."/>
            <person name="Nielsen J."/>
        </authorList>
    </citation>
    <scope>NUCLEOTIDE SEQUENCE [LARGE SCALE GENOMIC DNA]</scope>
    <source>
        <strain evidence="2">IBT 4502</strain>
    </source>
</reference>
<name>A0A1V6NDM7_PENPO</name>
<evidence type="ECO:0000313" key="1">
    <source>
        <dbReference type="EMBL" id="OQD62844.1"/>
    </source>
</evidence>
<keyword evidence="2" id="KW-1185">Reference proteome</keyword>
<comment type="caution">
    <text evidence="1">The sequence shown here is derived from an EMBL/GenBank/DDBJ whole genome shotgun (WGS) entry which is preliminary data.</text>
</comment>
<protein>
    <recommendedName>
        <fullName evidence="3">SnoaL-like domain-containing protein</fullName>
    </recommendedName>
</protein>
<evidence type="ECO:0008006" key="3">
    <source>
        <dbReference type="Google" id="ProtNLM"/>
    </source>
</evidence>
<organism evidence="1 2">
    <name type="scientific">Penicillium polonicum</name>
    <dbReference type="NCBI Taxonomy" id="60169"/>
    <lineage>
        <taxon>Eukaryota</taxon>
        <taxon>Fungi</taxon>
        <taxon>Dikarya</taxon>
        <taxon>Ascomycota</taxon>
        <taxon>Pezizomycotina</taxon>
        <taxon>Eurotiomycetes</taxon>
        <taxon>Eurotiomycetidae</taxon>
        <taxon>Eurotiales</taxon>
        <taxon>Aspergillaceae</taxon>
        <taxon>Penicillium</taxon>
    </lineage>
</organism>
<dbReference type="EMBL" id="MDYM01000011">
    <property type="protein sequence ID" value="OQD62844.1"/>
    <property type="molecule type" value="Genomic_DNA"/>
</dbReference>
<sequence>MSYITENTVWPTATVLKPEIQDLIRDFYVLADLPDPQAGVQYAADIFTPTGVMKGPFGPADLYVGTEEIKKSKLNAWGAITSRRHRIKRVFVADEGGHDLMLIGEVDLGLKNGKSITNEYAARMLVDQDITHEGHPRLSLSFVWSDTSPVMAALK</sequence>
<proteinExistence type="predicted"/>
<dbReference type="OrthoDB" id="3468019at2759"/>
<dbReference type="AlphaFoldDB" id="A0A1V6NDM7"/>
<gene>
    <name evidence="1" type="ORF">PENPOL_c011G07376</name>
</gene>
<dbReference type="SUPFAM" id="SSF54427">
    <property type="entry name" value="NTF2-like"/>
    <property type="match status" value="1"/>
</dbReference>
<evidence type="ECO:0000313" key="2">
    <source>
        <dbReference type="Proteomes" id="UP000191408"/>
    </source>
</evidence>
<dbReference type="Proteomes" id="UP000191408">
    <property type="component" value="Unassembled WGS sequence"/>
</dbReference>